<dbReference type="EMBL" id="LGRX02012822">
    <property type="protein sequence ID" value="KAK3266804.1"/>
    <property type="molecule type" value="Genomic_DNA"/>
</dbReference>
<protein>
    <submittedName>
        <fullName evidence="1">Uncharacterized protein</fullName>
    </submittedName>
</protein>
<accession>A0AAE0FVJ7</accession>
<name>A0AAE0FVJ7_9CHLO</name>
<keyword evidence="2" id="KW-1185">Reference proteome</keyword>
<evidence type="ECO:0000313" key="1">
    <source>
        <dbReference type="EMBL" id="KAK3266804.1"/>
    </source>
</evidence>
<sequence length="224" mass="24147">MRALLAAPSNTPRVARRVWVQRRITPPQWQLSAYEQLPLSPAVASHARRRALGGGALLQHPAHRRSCGARCRAWRSGAAAALVAHAHLLRESRCLGLGCPATEGSRSFSARRTGAAALVPLRRGGSGSTGATAVLSALVQTWKIRCGGLKGSRRGGLALLRRRVHWCRCGARVRVDAMNCAAAVHTTLAKVYWSRIPILPGRGARLRLGTASWATLRRRAQGSR</sequence>
<dbReference type="Proteomes" id="UP001190700">
    <property type="component" value="Unassembled WGS sequence"/>
</dbReference>
<dbReference type="AlphaFoldDB" id="A0AAE0FVJ7"/>
<reference evidence="1 2" key="1">
    <citation type="journal article" date="2015" name="Genome Biol. Evol.">
        <title>Comparative Genomics of a Bacterivorous Green Alga Reveals Evolutionary Causalities and Consequences of Phago-Mixotrophic Mode of Nutrition.</title>
        <authorList>
            <person name="Burns J.A."/>
            <person name="Paasch A."/>
            <person name="Narechania A."/>
            <person name="Kim E."/>
        </authorList>
    </citation>
    <scope>NUCLEOTIDE SEQUENCE [LARGE SCALE GENOMIC DNA]</scope>
    <source>
        <strain evidence="1 2">PLY_AMNH</strain>
    </source>
</reference>
<proteinExistence type="predicted"/>
<comment type="caution">
    <text evidence="1">The sequence shown here is derived from an EMBL/GenBank/DDBJ whole genome shotgun (WGS) entry which is preliminary data.</text>
</comment>
<evidence type="ECO:0000313" key="2">
    <source>
        <dbReference type="Proteomes" id="UP001190700"/>
    </source>
</evidence>
<organism evidence="1 2">
    <name type="scientific">Cymbomonas tetramitiformis</name>
    <dbReference type="NCBI Taxonomy" id="36881"/>
    <lineage>
        <taxon>Eukaryota</taxon>
        <taxon>Viridiplantae</taxon>
        <taxon>Chlorophyta</taxon>
        <taxon>Pyramimonadophyceae</taxon>
        <taxon>Pyramimonadales</taxon>
        <taxon>Pyramimonadaceae</taxon>
        <taxon>Cymbomonas</taxon>
    </lineage>
</organism>
<gene>
    <name evidence="1" type="ORF">CYMTET_24602</name>
</gene>